<dbReference type="GO" id="GO:0003723">
    <property type="term" value="F:RNA binding"/>
    <property type="evidence" value="ECO:0007669"/>
    <property type="project" value="TreeGrafter"/>
</dbReference>
<dbReference type="PANTHER" id="PTHR31809">
    <property type="entry name" value="BUD13 HOMOLOG"/>
    <property type="match status" value="1"/>
</dbReference>
<dbReference type="Pfam" id="PF09736">
    <property type="entry name" value="Bud13"/>
    <property type="match status" value="1"/>
</dbReference>
<dbReference type="GO" id="GO:0070274">
    <property type="term" value="C:RES complex"/>
    <property type="evidence" value="ECO:0007669"/>
    <property type="project" value="TreeGrafter"/>
</dbReference>
<name>A0A9W9TEE8_9EURO</name>
<evidence type="ECO:0000313" key="4">
    <source>
        <dbReference type="Proteomes" id="UP001150941"/>
    </source>
</evidence>
<evidence type="ECO:0000313" key="3">
    <source>
        <dbReference type="EMBL" id="KAJ5219603.1"/>
    </source>
</evidence>
<evidence type="ECO:0000256" key="1">
    <source>
        <dbReference type="ARBA" id="ARBA00011069"/>
    </source>
</evidence>
<dbReference type="EMBL" id="JAPQKS010000007">
    <property type="protein sequence ID" value="KAJ5219603.1"/>
    <property type="molecule type" value="Genomic_DNA"/>
</dbReference>
<dbReference type="AlphaFoldDB" id="A0A9W9TEE8"/>
<dbReference type="OrthoDB" id="6022at2759"/>
<feature type="compositionally biased region" description="Basic and acidic residues" evidence="2">
    <location>
        <begin position="172"/>
        <end position="204"/>
    </location>
</feature>
<dbReference type="GeneID" id="83205406"/>
<dbReference type="RefSeq" id="XP_058326433.1">
    <property type="nucleotide sequence ID" value="XM_058478103.1"/>
</dbReference>
<comment type="similarity">
    <text evidence="1">Belongs to the CWC26 family.</text>
</comment>
<feature type="compositionally biased region" description="Low complexity" evidence="2">
    <location>
        <begin position="33"/>
        <end position="42"/>
    </location>
</feature>
<dbReference type="InterPro" id="IPR051112">
    <property type="entry name" value="CWC26_splicing_factor"/>
</dbReference>
<organism evidence="3 4">
    <name type="scientific">Penicillium chermesinum</name>
    <dbReference type="NCBI Taxonomy" id="63820"/>
    <lineage>
        <taxon>Eukaryota</taxon>
        <taxon>Fungi</taxon>
        <taxon>Dikarya</taxon>
        <taxon>Ascomycota</taxon>
        <taxon>Pezizomycotina</taxon>
        <taxon>Eurotiomycetes</taxon>
        <taxon>Eurotiomycetidae</taxon>
        <taxon>Eurotiales</taxon>
        <taxon>Aspergillaceae</taxon>
        <taxon>Penicillium</taxon>
    </lineage>
</organism>
<feature type="region of interest" description="Disordered" evidence="2">
    <location>
        <begin position="12"/>
        <end position="144"/>
    </location>
</feature>
<dbReference type="Proteomes" id="UP001150941">
    <property type="component" value="Unassembled WGS sequence"/>
</dbReference>
<dbReference type="GO" id="GO:0005684">
    <property type="term" value="C:U2-type spliceosomal complex"/>
    <property type="evidence" value="ECO:0007669"/>
    <property type="project" value="TreeGrafter"/>
</dbReference>
<keyword evidence="4" id="KW-1185">Reference proteome</keyword>
<dbReference type="PANTHER" id="PTHR31809:SF0">
    <property type="entry name" value="BUD13 HOMOLOG"/>
    <property type="match status" value="1"/>
</dbReference>
<dbReference type="InterPro" id="IPR018609">
    <property type="entry name" value="Bud13"/>
</dbReference>
<accession>A0A9W9TEE8</accession>
<reference evidence="3" key="2">
    <citation type="journal article" date="2023" name="IMA Fungus">
        <title>Comparative genomic study of the Penicillium genus elucidates a diverse pangenome and 15 lateral gene transfer events.</title>
        <authorList>
            <person name="Petersen C."/>
            <person name="Sorensen T."/>
            <person name="Nielsen M.R."/>
            <person name="Sondergaard T.E."/>
            <person name="Sorensen J.L."/>
            <person name="Fitzpatrick D.A."/>
            <person name="Frisvad J.C."/>
            <person name="Nielsen K.L."/>
        </authorList>
    </citation>
    <scope>NUCLEOTIDE SEQUENCE</scope>
    <source>
        <strain evidence="3">IBT 19713</strain>
    </source>
</reference>
<comment type="caution">
    <text evidence="3">The sequence shown here is derived from an EMBL/GenBank/DDBJ whole genome shotgun (WGS) entry which is preliminary data.</text>
</comment>
<gene>
    <name evidence="3" type="ORF">N7468_008807</name>
</gene>
<dbReference type="GO" id="GO:0000398">
    <property type="term" value="P:mRNA splicing, via spliceosome"/>
    <property type="evidence" value="ECO:0007669"/>
    <property type="project" value="TreeGrafter"/>
</dbReference>
<feature type="compositionally biased region" description="Low complexity" evidence="2">
    <location>
        <begin position="95"/>
        <end position="109"/>
    </location>
</feature>
<protein>
    <submittedName>
        <fullName evidence="3">Bud13</fullName>
    </submittedName>
</protein>
<feature type="region of interest" description="Disordered" evidence="2">
    <location>
        <begin position="172"/>
        <end position="221"/>
    </location>
</feature>
<evidence type="ECO:0000256" key="2">
    <source>
        <dbReference type="SAM" id="MobiDB-lite"/>
    </source>
</evidence>
<proteinExistence type="inferred from homology"/>
<feature type="compositionally biased region" description="Acidic residues" evidence="2">
    <location>
        <begin position="114"/>
        <end position="126"/>
    </location>
</feature>
<reference evidence="3" key="1">
    <citation type="submission" date="2022-11" db="EMBL/GenBank/DDBJ databases">
        <authorList>
            <person name="Petersen C."/>
        </authorList>
    </citation>
    <scope>NUCLEOTIDE SEQUENCE</scope>
    <source>
        <strain evidence="3">IBT 19713</strain>
    </source>
</reference>
<sequence>MPGSLADYLAKNYLNADPAPERPKKKRKKTKTADTADTGITIADDDPPDLRNFSNTAPDDEDSPFIDTSTATTEFRRTKKSNWKTVSGPDPNEQAAADAILASAAAERATQQGVDDEAPMIEDTEGDGPRMESGARAGLQTAEQTAAMAQETIYRDASGRIINVAMKRAEARRAEEEKRKAEERARESLLGDVQRQQREERKQQLQDIKTMPVARGIDDEERNAELRGAERWNDPAAAFLTEKTTARNAVSGKPLYKGSFQPNRYGIRPGHRWDGVDRSTGFEKEWFAARNKKDMISTLEYQWQMDE</sequence>